<evidence type="ECO:0000313" key="1">
    <source>
        <dbReference type="EMBL" id="KAJ5156524.1"/>
    </source>
</evidence>
<protein>
    <submittedName>
        <fullName evidence="1">Uncharacterized protein</fullName>
    </submittedName>
</protein>
<dbReference type="Proteomes" id="UP001146351">
    <property type="component" value="Unassembled WGS sequence"/>
</dbReference>
<name>A0A9W9LHN0_9EURO</name>
<comment type="caution">
    <text evidence="1">The sequence shown here is derived from an EMBL/GenBank/DDBJ whole genome shotgun (WGS) entry which is preliminary data.</text>
</comment>
<evidence type="ECO:0000313" key="2">
    <source>
        <dbReference type="Proteomes" id="UP001146351"/>
    </source>
</evidence>
<proteinExistence type="predicted"/>
<reference evidence="1" key="2">
    <citation type="journal article" date="2023" name="IMA Fungus">
        <title>Comparative genomic study of the Penicillium genus elucidates a diverse pangenome and 15 lateral gene transfer events.</title>
        <authorList>
            <person name="Petersen C."/>
            <person name="Sorensen T."/>
            <person name="Nielsen M.R."/>
            <person name="Sondergaard T.E."/>
            <person name="Sorensen J.L."/>
            <person name="Fitzpatrick D.A."/>
            <person name="Frisvad J.C."/>
            <person name="Nielsen K.L."/>
        </authorList>
    </citation>
    <scope>NUCLEOTIDE SEQUENCE</scope>
    <source>
        <strain evidence="1">IBT 21917</strain>
    </source>
</reference>
<dbReference type="AlphaFoldDB" id="A0A9W9LHN0"/>
<dbReference type="PANTHER" id="PTHR38116:SF1">
    <property type="entry name" value="BZIP DOMAIN-CONTAINING PROTEIN"/>
    <property type="match status" value="1"/>
</dbReference>
<keyword evidence="2" id="KW-1185">Reference proteome</keyword>
<dbReference type="InterPro" id="IPR021833">
    <property type="entry name" value="DUF3425"/>
</dbReference>
<accession>A0A9W9LHN0</accession>
<dbReference type="PANTHER" id="PTHR38116">
    <property type="entry name" value="CHROMOSOME 7, WHOLE GENOME SHOTGUN SEQUENCE"/>
    <property type="match status" value="1"/>
</dbReference>
<dbReference type="EMBL" id="JAPQKO010000006">
    <property type="protein sequence ID" value="KAJ5156524.1"/>
    <property type="molecule type" value="Genomic_DNA"/>
</dbReference>
<dbReference type="OrthoDB" id="2245989at2759"/>
<gene>
    <name evidence="1" type="ORF">N7492_009327</name>
</gene>
<reference evidence="1" key="1">
    <citation type="submission" date="2022-11" db="EMBL/GenBank/DDBJ databases">
        <authorList>
            <person name="Petersen C."/>
        </authorList>
    </citation>
    <scope>NUCLEOTIDE SEQUENCE</scope>
    <source>
        <strain evidence="1">IBT 21917</strain>
    </source>
</reference>
<dbReference type="Pfam" id="PF11905">
    <property type="entry name" value="DUF3425"/>
    <property type="match status" value="1"/>
</dbReference>
<sequence>MRPPAEAHGSGDDWTGIQDAASRRKIQNRLNCVLPTPSIPSSVPLPLYPTDLQRIIPRESGVDITPHPLWRDNVLRSLDTFDEDELWSDSIGGLFDSFPDDEIEKRGIIAWNPPWDIYGWEFSEGFWRKWGWLMTGAILPLLNDGRCDEPHRAFDDHITAKFFQESLGLPEDQLGAVVFEVRRLVTHRMALT</sequence>
<organism evidence="1 2">
    <name type="scientific">Penicillium capsulatum</name>
    <dbReference type="NCBI Taxonomy" id="69766"/>
    <lineage>
        <taxon>Eukaryota</taxon>
        <taxon>Fungi</taxon>
        <taxon>Dikarya</taxon>
        <taxon>Ascomycota</taxon>
        <taxon>Pezizomycotina</taxon>
        <taxon>Eurotiomycetes</taxon>
        <taxon>Eurotiomycetidae</taxon>
        <taxon>Eurotiales</taxon>
        <taxon>Aspergillaceae</taxon>
        <taxon>Penicillium</taxon>
    </lineage>
</organism>